<dbReference type="Pfam" id="PF00072">
    <property type="entry name" value="Response_reg"/>
    <property type="match status" value="1"/>
</dbReference>
<protein>
    <recommendedName>
        <fullName evidence="2">histidine kinase</fullName>
        <ecNumber evidence="2">2.7.13.3</ecNumber>
    </recommendedName>
</protein>
<dbReference type="PROSITE" id="PS50109">
    <property type="entry name" value="HIS_KIN"/>
    <property type="match status" value="1"/>
</dbReference>
<organism evidence="10 11">
    <name type="scientific">Brevundimonas bullata</name>
    <dbReference type="NCBI Taxonomy" id="13160"/>
    <lineage>
        <taxon>Bacteria</taxon>
        <taxon>Pseudomonadati</taxon>
        <taxon>Pseudomonadota</taxon>
        <taxon>Alphaproteobacteria</taxon>
        <taxon>Caulobacterales</taxon>
        <taxon>Caulobacteraceae</taxon>
        <taxon>Brevundimonas</taxon>
    </lineage>
</organism>
<evidence type="ECO:0000256" key="2">
    <source>
        <dbReference type="ARBA" id="ARBA00012438"/>
    </source>
</evidence>
<feature type="domain" description="Histidine kinase" evidence="8">
    <location>
        <begin position="77"/>
        <end position="296"/>
    </location>
</feature>
<dbReference type="AlphaFoldDB" id="A0A7W7ILV9"/>
<dbReference type="CDD" id="cd00082">
    <property type="entry name" value="HisKA"/>
    <property type="match status" value="1"/>
</dbReference>
<dbReference type="SMART" id="SM00387">
    <property type="entry name" value="HATPase_c"/>
    <property type="match status" value="1"/>
</dbReference>
<reference evidence="10 11" key="1">
    <citation type="submission" date="2020-08" db="EMBL/GenBank/DDBJ databases">
        <title>Functional genomics of gut bacteria from endangered species of beetles.</title>
        <authorList>
            <person name="Carlos-Shanley C."/>
        </authorList>
    </citation>
    <scope>NUCLEOTIDE SEQUENCE [LARGE SCALE GENOMIC DNA]</scope>
    <source>
        <strain evidence="10 11">S00123</strain>
    </source>
</reference>
<dbReference type="GO" id="GO:0009927">
    <property type="term" value="F:histidine phosphotransfer kinase activity"/>
    <property type="evidence" value="ECO:0007669"/>
    <property type="project" value="TreeGrafter"/>
</dbReference>
<evidence type="ECO:0000256" key="4">
    <source>
        <dbReference type="ARBA" id="ARBA00022679"/>
    </source>
</evidence>
<dbReference type="GO" id="GO:0005886">
    <property type="term" value="C:plasma membrane"/>
    <property type="evidence" value="ECO:0007669"/>
    <property type="project" value="TreeGrafter"/>
</dbReference>
<keyword evidence="4" id="KW-0808">Transferase</keyword>
<dbReference type="PANTHER" id="PTHR43047:SF72">
    <property type="entry name" value="OSMOSENSING HISTIDINE PROTEIN KINASE SLN1"/>
    <property type="match status" value="1"/>
</dbReference>
<dbReference type="SUPFAM" id="SSF47384">
    <property type="entry name" value="Homodimeric domain of signal transducing histidine kinase"/>
    <property type="match status" value="1"/>
</dbReference>
<comment type="caution">
    <text evidence="10">The sequence shown here is derived from an EMBL/GenBank/DDBJ whole genome shotgun (WGS) entry which is preliminary data.</text>
</comment>
<evidence type="ECO:0000259" key="9">
    <source>
        <dbReference type="PROSITE" id="PS50110"/>
    </source>
</evidence>
<name>A0A7W7ILV9_9CAUL</name>
<dbReference type="InterPro" id="IPR003661">
    <property type="entry name" value="HisK_dim/P_dom"/>
</dbReference>
<comment type="catalytic activity">
    <reaction evidence="1">
        <text>ATP + protein L-histidine = ADP + protein N-phospho-L-histidine.</text>
        <dbReference type="EC" id="2.7.13.3"/>
    </reaction>
</comment>
<sequence length="447" mass="47748">MVLVLVVVAFALSGCWAGLRLAMKARREVALLRRVNATLEARAEQRARDLETALAVAEGQAAQVEAAHRAKTEFLASMSHELRTPLNAVIGFSDLMRINEALEPLSHRQHQAVEQIRAAGARLLTLVDEVLNLADIEGGRLTLEVERVDPLLIARQVCETLRPTAQTAGVDLREPPPVAGLAALADRERLRQVLTALIGNAVKYNRPGGAVLIEAHQSSEGVSLSVHDTGPGLPAARMDDLFQPFNRLGREASDVAGAGLGLAVARRLIQAMGGRLEAESREGEGTVFTVHLPLAVAQPRLVAASPVPKMDLPEATLLYVEDNPSNIALMRHVITALGRIQLHVAETGPEGLALARDLRPDVVILDINLPGMDGFEVKARLAEDPLTRGLPVLALSARATPADMRRGREAGFAEYLTKPLHIPALVEALSRALTPDIATRTAGAGAA</sequence>
<evidence type="ECO:0000256" key="1">
    <source>
        <dbReference type="ARBA" id="ARBA00000085"/>
    </source>
</evidence>
<evidence type="ECO:0000313" key="10">
    <source>
        <dbReference type="EMBL" id="MBB4796761.1"/>
    </source>
</evidence>
<dbReference type="Proteomes" id="UP000539957">
    <property type="component" value="Unassembled WGS sequence"/>
</dbReference>
<keyword evidence="3 6" id="KW-0597">Phosphoprotein</keyword>
<dbReference type="PROSITE" id="PS50110">
    <property type="entry name" value="RESPONSE_REGULATORY"/>
    <property type="match status" value="1"/>
</dbReference>
<keyword evidence="7" id="KW-0175">Coiled coil</keyword>
<dbReference type="EMBL" id="JACHKY010000001">
    <property type="protein sequence ID" value="MBB4796761.1"/>
    <property type="molecule type" value="Genomic_DNA"/>
</dbReference>
<dbReference type="InterPro" id="IPR036890">
    <property type="entry name" value="HATPase_C_sf"/>
</dbReference>
<dbReference type="PRINTS" id="PR00344">
    <property type="entry name" value="BCTRLSENSOR"/>
</dbReference>
<gene>
    <name evidence="10" type="ORF">HNP32_000475</name>
</gene>
<dbReference type="SMART" id="SM00388">
    <property type="entry name" value="HisKA"/>
    <property type="match status" value="1"/>
</dbReference>
<dbReference type="InterPro" id="IPR003594">
    <property type="entry name" value="HATPase_dom"/>
</dbReference>
<dbReference type="InterPro" id="IPR036097">
    <property type="entry name" value="HisK_dim/P_sf"/>
</dbReference>
<evidence type="ECO:0000256" key="6">
    <source>
        <dbReference type="PROSITE-ProRule" id="PRU00169"/>
    </source>
</evidence>
<dbReference type="RefSeq" id="WP_184266668.1">
    <property type="nucleotide sequence ID" value="NZ_JACHKY010000001.1"/>
</dbReference>
<evidence type="ECO:0000259" key="8">
    <source>
        <dbReference type="PROSITE" id="PS50109"/>
    </source>
</evidence>
<evidence type="ECO:0000256" key="3">
    <source>
        <dbReference type="ARBA" id="ARBA00022553"/>
    </source>
</evidence>
<dbReference type="SUPFAM" id="SSF55874">
    <property type="entry name" value="ATPase domain of HSP90 chaperone/DNA topoisomerase II/histidine kinase"/>
    <property type="match status" value="1"/>
</dbReference>
<dbReference type="Pfam" id="PF02518">
    <property type="entry name" value="HATPase_c"/>
    <property type="match status" value="1"/>
</dbReference>
<dbReference type="Pfam" id="PF00512">
    <property type="entry name" value="HisKA"/>
    <property type="match status" value="1"/>
</dbReference>
<keyword evidence="5 10" id="KW-0418">Kinase</keyword>
<dbReference type="Gene3D" id="1.10.287.130">
    <property type="match status" value="1"/>
</dbReference>
<evidence type="ECO:0000256" key="5">
    <source>
        <dbReference type="ARBA" id="ARBA00022777"/>
    </source>
</evidence>
<dbReference type="SMART" id="SM00448">
    <property type="entry name" value="REC"/>
    <property type="match status" value="1"/>
</dbReference>
<feature type="coiled-coil region" evidence="7">
    <location>
        <begin position="22"/>
        <end position="67"/>
    </location>
</feature>
<dbReference type="Gene3D" id="3.40.50.2300">
    <property type="match status" value="1"/>
</dbReference>
<accession>A0A7W7ILV9</accession>
<dbReference type="EC" id="2.7.13.3" evidence="2"/>
<keyword evidence="11" id="KW-1185">Reference proteome</keyword>
<feature type="modified residue" description="4-aspartylphosphate" evidence="6">
    <location>
        <position position="366"/>
    </location>
</feature>
<dbReference type="Gene3D" id="3.30.565.10">
    <property type="entry name" value="Histidine kinase-like ATPase, C-terminal domain"/>
    <property type="match status" value="1"/>
</dbReference>
<evidence type="ECO:0000313" key="11">
    <source>
        <dbReference type="Proteomes" id="UP000539957"/>
    </source>
</evidence>
<dbReference type="PANTHER" id="PTHR43047">
    <property type="entry name" value="TWO-COMPONENT HISTIDINE PROTEIN KINASE"/>
    <property type="match status" value="1"/>
</dbReference>
<dbReference type="SUPFAM" id="SSF52172">
    <property type="entry name" value="CheY-like"/>
    <property type="match status" value="1"/>
</dbReference>
<dbReference type="InterPro" id="IPR001789">
    <property type="entry name" value="Sig_transdc_resp-reg_receiver"/>
</dbReference>
<dbReference type="InterPro" id="IPR004358">
    <property type="entry name" value="Sig_transdc_His_kin-like_C"/>
</dbReference>
<dbReference type="InterPro" id="IPR011006">
    <property type="entry name" value="CheY-like_superfamily"/>
</dbReference>
<proteinExistence type="predicted"/>
<evidence type="ECO:0000256" key="7">
    <source>
        <dbReference type="SAM" id="Coils"/>
    </source>
</evidence>
<feature type="domain" description="Response regulatory" evidence="9">
    <location>
        <begin position="316"/>
        <end position="433"/>
    </location>
</feature>
<dbReference type="InterPro" id="IPR005467">
    <property type="entry name" value="His_kinase_dom"/>
</dbReference>
<dbReference type="GO" id="GO:0000155">
    <property type="term" value="F:phosphorelay sensor kinase activity"/>
    <property type="evidence" value="ECO:0007669"/>
    <property type="project" value="InterPro"/>
</dbReference>